<name>A0A0G1GHI2_9BACT</name>
<dbReference type="Gene3D" id="3.30.1490.480">
    <property type="entry name" value="Endolytic murein transglycosylase"/>
    <property type="match status" value="1"/>
</dbReference>
<evidence type="ECO:0000256" key="5">
    <source>
        <dbReference type="ARBA" id="ARBA00023239"/>
    </source>
</evidence>
<protein>
    <recommendedName>
        <fullName evidence="7">Endolytic murein transglycosylase</fullName>
        <ecNumber evidence="7">4.2.2.29</ecNumber>
    </recommendedName>
    <alternativeName>
        <fullName evidence="7">Peptidoglycan lytic transglycosylase</fullName>
    </alternativeName>
    <alternativeName>
        <fullName evidence="7">Peptidoglycan polymerization terminase</fullName>
    </alternativeName>
</protein>
<proteinExistence type="inferred from homology"/>
<comment type="catalytic activity">
    <reaction evidence="7">
        <text>a peptidoglycan chain = a peptidoglycan chain with N-acetyl-1,6-anhydromuramyl-[peptide] at the reducing end + a peptidoglycan chain with N-acetylglucosamine at the non-reducing end.</text>
        <dbReference type="EC" id="4.2.2.29"/>
    </reaction>
</comment>
<comment type="subcellular location">
    <subcellularLocation>
        <location evidence="7">Cell membrane</location>
        <topology evidence="7">Single-pass membrane protein</topology>
    </subcellularLocation>
</comment>
<dbReference type="PANTHER" id="PTHR30518:SF2">
    <property type="entry name" value="ENDOLYTIC MUREIN TRANSGLYCOSYLASE"/>
    <property type="match status" value="1"/>
</dbReference>
<dbReference type="PANTHER" id="PTHR30518">
    <property type="entry name" value="ENDOLYTIC MUREIN TRANSGLYCOSYLASE"/>
    <property type="match status" value="1"/>
</dbReference>
<dbReference type="EMBL" id="LCFP01000003">
    <property type="protein sequence ID" value="KKS98248.1"/>
    <property type="molecule type" value="Genomic_DNA"/>
</dbReference>
<reference evidence="8 9" key="1">
    <citation type="journal article" date="2015" name="Nature">
        <title>rRNA introns, odd ribosomes, and small enigmatic genomes across a large radiation of phyla.</title>
        <authorList>
            <person name="Brown C.T."/>
            <person name="Hug L.A."/>
            <person name="Thomas B.C."/>
            <person name="Sharon I."/>
            <person name="Castelle C.J."/>
            <person name="Singh A."/>
            <person name="Wilkins M.J."/>
            <person name="Williams K.H."/>
            <person name="Banfield J.F."/>
        </authorList>
    </citation>
    <scope>NUCLEOTIDE SEQUENCE [LARGE SCALE GENOMIC DNA]</scope>
</reference>
<gene>
    <name evidence="7" type="primary">mltG</name>
    <name evidence="8" type="ORF">UV73_C0003G0190</name>
</gene>
<evidence type="ECO:0000313" key="9">
    <source>
        <dbReference type="Proteomes" id="UP000034894"/>
    </source>
</evidence>
<evidence type="ECO:0000256" key="2">
    <source>
        <dbReference type="ARBA" id="ARBA00022692"/>
    </source>
</evidence>
<accession>A0A0G1GHI2</accession>
<dbReference type="STRING" id="1618443.UV73_C0003G0190"/>
<evidence type="ECO:0000313" key="8">
    <source>
        <dbReference type="EMBL" id="KKS98248.1"/>
    </source>
</evidence>
<dbReference type="HAMAP" id="MF_02065">
    <property type="entry name" value="MltG"/>
    <property type="match status" value="1"/>
</dbReference>
<dbReference type="CDD" id="cd08010">
    <property type="entry name" value="MltG_like"/>
    <property type="match status" value="1"/>
</dbReference>
<dbReference type="EC" id="4.2.2.29" evidence="7"/>
<evidence type="ECO:0000256" key="3">
    <source>
        <dbReference type="ARBA" id="ARBA00022989"/>
    </source>
</evidence>
<dbReference type="NCBIfam" id="TIGR00247">
    <property type="entry name" value="endolytic transglycosylase MltG"/>
    <property type="match status" value="1"/>
</dbReference>
<comment type="caution">
    <text evidence="8">The sequence shown here is derived from an EMBL/GenBank/DDBJ whole genome shotgun (WGS) entry which is preliminary data.</text>
</comment>
<dbReference type="Gene3D" id="3.30.160.60">
    <property type="entry name" value="Classic Zinc Finger"/>
    <property type="match status" value="1"/>
</dbReference>
<evidence type="ECO:0000256" key="4">
    <source>
        <dbReference type="ARBA" id="ARBA00023136"/>
    </source>
</evidence>
<keyword evidence="3 7" id="KW-1133">Transmembrane helix</keyword>
<evidence type="ECO:0000256" key="7">
    <source>
        <dbReference type="HAMAP-Rule" id="MF_02065"/>
    </source>
</evidence>
<feature type="transmembrane region" description="Helical" evidence="7">
    <location>
        <begin position="7"/>
        <end position="23"/>
    </location>
</feature>
<comment type="similarity">
    <text evidence="7">Belongs to the transglycosylase MltG family.</text>
</comment>
<dbReference type="AlphaFoldDB" id="A0A0G1GHI2"/>
<dbReference type="GO" id="GO:0071555">
    <property type="term" value="P:cell wall organization"/>
    <property type="evidence" value="ECO:0007669"/>
    <property type="project" value="UniProtKB-KW"/>
</dbReference>
<sequence length="321" mass="36053">MKKKLNILLILSALILVPLYFWWQQALKPVKPQDSSLITFTVSQGESVRTIADRLEDEDLIRSTVAFFLKARFTNLGQNIQAGDFILSPSMDLNTLSESLQHGTNDIRITIPEGWRNEEIAMKISGEFGLPESEFLKVAKEGFMFPDTYRLPKETTPTEIGAMFLANFDKKIKTLDLGLMERKNLSLNDLVTIASMVEREAKLHEDRPLIAGVILNRLGIGMKLDIDATIQYALGFQNEQKSWWKKDLTIVDLDIDSPYNTYKVAGLPPTPIANPGLAAIRAVLEAPDTDYLYYIADGTGKSHFASDLEGHNRNISAYLNK</sequence>
<keyword evidence="1 7" id="KW-1003">Cell membrane</keyword>
<evidence type="ECO:0000256" key="6">
    <source>
        <dbReference type="ARBA" id="ARBA00023316"/>
    </source>
</evidence>
<dbReference type="InterPro" id="IPR003770">
    <property type="entry name" value="MLTG-like"/>
</dbReference>
<evidence type="ECO:0000256" key="1">
    <source>
        <dbReference type="ARBA" id="ARBA00022475"/>
    </source>
</evidence>
<keyword evidence="4 7" id="KW-0472">Membrane</keyword>
<dbReference type="Pfam" id="PF02618">
    <property type="entry name" value="YceG"/>
    <property type="match status" value="1"/>
</dbReference>
<keyword evidence="6 7" id="KW-0961">Cell wall biogenesis/degradation</keyword>
<dbReference type="GO" id="GO:0009252">
    <property type="term" value="P:peptidoglycan biosynthetic process"/>
    <property type="evidence" value="ECO:0007669"/>
    <property type="project" value="UniProtKB-UniRule"/>
</dbReference>
<keyword evidence="2 7" id="KW-0812">Transmembrane</keyword>
<dbReference type="GO" id="GO:0005886">
    <property type="term" value="C:plasma membrane"/>
    <property type="evidence" value="ECO:0007669"/>
    <property type="project" value="UniProtKB-SubCell"/>
</dbReference>
<keyword evidence="5 7" id="KW-0456">Lyase</keyword>
<comment type="function">
    <text evidence="7">Functions as a peptidoglycan terminase that cleaves nascent peptidoglycan strands endolytically to terminate their elongation.</text>
</comment>
<feature type="site" description="Important for catalytic activity" evidence="7">
    <location>
        <position position="200"/>
    </location>
</feature>
<dbReference type="Proteomes" id="UP000034894">
    <property type="component" value="Unassembled WGS sequence"/>
</dbReference>
<organism evidence="8 9">
    <name type="scientific">Candidatus Gottesmanbacteria bacterium GW2011_GWA2_43_14</name>
    <dbReference type="NCBI Taxonomy" id="1618443"/>
    <lineage>
        <taxon>Bacteria</taxon>
        <taxon>Candidatus Gottesmaniibacteriota</taxon>
    </lineage>
</organism>
<dbReference type="PATRIC" id="fig|1618443.3.peg.637"/>
<dbReference type="GO" id="GO:0008932">
    <property type="term" value="F:lytic endotransglycosylase activity"/>
    <property type="evidence" value="ECO:0007669"/>
    <property type="project" value="UniProtKB-UniRule"/>
</dbReference>